<dbReference type="Pfam" id="PF06398">
    <property type="entry name" value="Pex24p"/>
    <property type="match status" value="1"/>
</dbReference>
<dbReference type="InterPro" id="IPR006614">
    <property type="entry name" value="Peroxin/Ferlin"/>
</dbReference>
<dbReference type="PANTHER" id="PTHR16166">
    <property type="entry name" value="VACUOLAR PROTEIN SORTING-ASSOCIATED PROTEIN VPS13"/>
    <property type="match status" value="1"/>
</dbReference>
<feature type="domain" description="Peroxin/Ferlin" evidence="1">
    <location>
        <begin position="211"/>
        <end position="248"/>
    </location>
</feature>
<dbReference type="Proteomes" id="UP001314170">
    <property type="component" value="Unassembled WGS sequence"/>
</dbReference>
<dbReference type="InterPro" id="IPR010482">
    <property type="entry name" value="TECPR1-like_DysF"/>
</dbReference>
<evidence type="ECO:0000313" key="3">
    <source>
        <dbReference type="Proteomes" id="UP001314170"/>
    </source>
</evidence>
<dbReference type="GO" id="GO:0098588">
    <property type="term" value="C:bounding membrane of organelle"/>
    <property type="evidence" value="ECO:0007669"/>
    <property type="project" value="UniProtKB-ARBA"/>
</dbReference>
<evidence type="ECO:0000259" key="1">
    <source>
        <dbReference type="SMART" id="SM00694"/>
    </source>
</evidence>
<dbReference type="SMART" id="SM00694">
    <property type="entry name" value="DysFC"/>
    <property type="match status" value="1"/>
</dbReference>
<dbReference type="GO" id="GO:0045053">
    <property type="term" value="P:protein retention in Golgi apparatus"/>
    <property type="evidence" value="ECO:0007669"/>
    <property type="project" value="TreeGrafter"/>
</dbReference>
<proteinExistence type="predicted"/>
<dbReference type="GO" id="GO:0006623">
    <property type="term" value="P:protein targeting to vacuole"/>
    <property type="evidence" value="ECO:0007669"/>
    <property type="project" value="TreeGrafter"/>
</dbReference>
<dbReference type="AlphaFoldDB" id="A0AAV1SU12"/>
<name>A0AAV1SU12_9ROSI</name>
<evidence type="ECO:0000313" key="2">
    <source>
        <dbReference type="EMBL" id="CAK7356236.1"/>
    </source>
</evidence>
<gene>
    <name evidence="2" type="ORF">DCAF_LOCUS26506</name>
</gene>
<reference evidence="2 3" key="1">
    <citation type="submission" date="2024-01" db="EMBL/GenBank/DDBJ databases">
        <authorList>
            <person name="Waweru B."/>
        </authorList>
    </citation>
    <scope>NUCLEOTIDE SEQUENCE [LARGE SCALE GENOMIC DNA]</scope>
</reference>
<dbReference type="PANTHER" id="PTHR16166:SF137">
    <property type="entry name" value="PLECKSTRIN HOMOLOGY (PH) DOMAIN-CONTAINING PROTEIN"/>
    <property type="match status" value="1"/>
</dbReference>
<comment type="caution">
    <text evidence="2">The sequence shown here is derived from an EMBL/GenBank/DDBJ whole genome shotgun (WGS) entry which is preliminary data.</text>
</comment>
<keyword evidence="3" id="KW-1185">Reference proteome</keyword>
<sequence>MTQGDEHTKSSGRIRCAVLLSPRAEAVDRNEVFIGKRKSGFIQISPSMEGPWTTVRLHYAAPAACWRLGNDVIASEVSVKDGNIYVNMRSLVSVHNNTDFLLELCLALKTLKENRSLSIASKPEGLQIDGSRVHTDEFFETEKYNPSLGWVGYSNYSEGGDHHQKLKILCALVPPDFVIFSEEISRVGLPSGWEWIEDWHLDTLSINDADGWVYSPDVESLKWPHSFDPSEFANHARQRRWIRKRKQMSCDVKQEVSIGLLKPGESMPLPLSALTQSGLYVLQLRPSYVTTHEEYSWSSVVDDKPGPSEGFGEPKDSGICLSALAESEKLLYCSQISGTSSKGSHKLWFCLSIQATEIAKDIHSDPIQDWCLVVKPPLTFSNYLPLAAEYSVLNRQASGHFVACARGVFSPGEIVKVHTADIRKPLFLSLLPQKGWLPIHEAVLISHPHGLPSKTITLRSSISGRIVQLILDQNYDEERPLLAKIVRVYAPCWFSIAGCPPLTFRLVDLVGRKHAPKIALPFMFKRRDEEILGEITEEEVYEGHTIASALNFNLLGLSVSITRSDQEQHFGPIKDLSPLGDMDGSLDLYAYDADGNCMLLFVSTKPCPYQSVPTKVISVRPFMTFTNRLGQDIFIKLNSEDEPKVLRASDSRIAFAYRKTAGTDKLQVRLQDTEWSFPVQISKEDTIFLVLRSQNHNWRFLRTEIRALEEGSRFIVVFRLGSPDGPIR</sequence>
<accession>A0AAV1SU12</accession>
<dbReference type="InterPro" id="IPR009543">
    <property type="entry name" value="VPS13_VAB"/>
</dbReference>
<dbReference type="InterPro" id="IPR026847">
    <property type="entry name" value="VPS13"/>
</dbReference>
<dbReference type="EMBL" id="CAWUPB010001197">
    <property type="protein sequence ID" value="CAK7356236.1"/>
    <property type="molecule type" value="Genomic_DNA"/>
</dbReference>
<dbReference type="Pfam" id="PF25036">
    <property type="entry name" value="VPS13_VAB"/>
    <property type="match status" value="1"/>
</dbReference>
<organism evidence="2 3">
    <name type="scientific">Dovyalis caffra</name>
    <dbReference type="NCBI Taxonomy" id="77055"/>
    <lineage>
        <taxon>Eukaryota</taxon>
        <taxon>Viridiplantae</taxon>
        <taxon>Streptophyta</taxon>
        <taxon>Embryophyta</taxon>
        <taxon>Tracheophyta</taxon>
        <taxon>Spermatophyta</taxon>
        <taxon>Magnoliopsida</taxon>
        <taxon>eudicotyledons</taxon>
        <taxon>Gunneridae</taxon>
        <taxon>Pentapetalae</taxon>
        <taxon>rosids</taxon>
        <taxon>fabids</taxon>
        <taxon>Malpighiales</taxon>
        <taxon>Salicaceae</taxon>
        <taxon>Flacourtieae</taxon>
        <taxon>Dovyalis</taxon>
    </lineage>
</organism>
<dbReference type="GO" id="GO:0005737">
    <property type="term" value="C:cytoplasm"/>
    <property type="evidence" value="ECO:0007669"/>
    <property type="project" value="UniProtKB-ARBA"/>
</dbReference>
<protein>
    <recommendedName>
        <fullName evidence="1">Peroxin/Ferlin domain-containing protein</fullName>
    </recommendedName>
</protein>